<evidence type="ECO:0000256" key="2">
    <source>
        <dbReference type="ARBA" id="ARBA00022737"/>
    </source>
</evidence>
<organism evidence="5 6">
    <name type="scientific">Carnegiea gigantea</name>
    <dbReference type="NCBI Taxonomy" id="171969"/>
    <lineage>
        <taxon>Eukaryota</taxon>
        <taxon>Viridiplantae</taxon>
        <taxon>Streptophyta</taxon>
        <taxon>Embryophyta</taxon>
        <taxon>Tracheophyta</taxon>
        <taxon>Spermatophyta</taxon>
        <taxon>Magnoliopsida</taxon>
        <taxon>eudicotyledons</taxon>
        <taxon>Gunneridae</taxon>
        <taxon>Pentapetalae</taxon>
        <taxon>Caryophyllales</taxon>
        <taxon>Cactineae</taxon>
        <taxon>Cactaceae</taxon>
        <taxon>Cactoideae</taxon>
        <taxon>Echinocereeae</taxon>
        <taxon>Carnegiea</taxon>
    </lineage>
</organism>
<dbReference type="CDD" id="cd23509">
    <property type="entry name" value="Gnk2-like"/>
    <property type="match status" value="1"/>
</dbReference>
<keyword evidence="1" id="KW-0732">Signal</keyword>
<proteinExistence type="predicted"/>
<evidence type="ECO:0000256" key="1">
    <source>
        <dbReference type="ARBA" id="ARBA00022729"/>
    </source>
</evidence>
<reference evidence="5" key="1">
    <citation type="submission" date="2022-04" db="EMBL/GenBank/DDBJ databases">
        <title>Carnegiea gigantea Genome sequencing and assembly v2.</title>
        <authorList>
            <person name="Copetti D."/>
            <person name="Sanderson M.J."/>
            <person name="Burquez A."/>
            <person name="Wojciechowski M.F."/>
        </authorList>
    </citation>
    <scope>NUCLEOTIDE SEQUENCE</scope>
    <source>
        <strain evidence="5">SGP5-SGP5p</strain>
        <tissue evidence="5">Aerial part</tissue>
    </source>
</reference>
<feature type="transmembrane region" description="Helical" evidence="3">
    <location>
        <begin position="230"/>
        <end position="255"/>
    </location>
</feature>
<keyword evidence="3" id="KW-1133">Transmembrane helix</keyword>
<accession>A0A9Q1KBS3</accession>
<feature type="transmembrane region" description="Helical" evidence="3">
    <location>
        <begin position="84"/>
        <end position="104"/>
    </location>
</feature>
<dbReference type="EMBL" id="JAKOGI010000201">
    <property type="protein sequence ID" value="KAJ8440034.1"/>
    <property type="molecule type" value="Genomic_DNA"/>
</dbReference>
<keyword evidence="3" id="KW-0472">Membrane</keyword>
<keyword evidence="2" id="KW-0677">Repeat</keyword>
<keyword evidence="6" id="KW-1185">Reference proteome</keyword>
<feature type="domain" description="Gnk2-homologous" evidence="4">
    <location>
        <begin position="113"/>
        <end position="215"/>
    </location>
</feature>
<name>A0A9Q1KBS3_9CARY</name>
<evidence type="ECO:0000256" key="3">
    <source>
        <dbReference type="SAM" id="Phobius"/>
    </source>
</evidence>
<evidence type="ECO:0000313" key="5">
    <source>
        <dbReference type="EMBL" id="KAJ8440034.1"/>
    </source>
</evidence>
<evidence type="ECO:0000259" key="4">
    <source>
        <dbReference type="PROSITE" id="PS51473"/>
    </source>
</evidence>
<dbReference type="PANTHER" id="PTHR32099:SF42">
    <property type="entry name" value="CYSTEINE-RICH RECEPTOR-LIKE PROTEIN KINASE 9-RELATED"/>
    <property type="match status" value="1"/>
</dbReference>
<keyword evidence="3" id="KW-0812">Transmembrane</keyword>
<comment type="caution">
    <text evidence="5">The sequence shown here is derived from an EMBL/GenBank/DDBJ whole genome shotgun (WGS) entry which is preliminary data.</text>
</comment>
<dbReference type="Proteomes" id="UP001153076">
    <property type="component" value="Unassembled WGS sequence"/>
</dbReference>
<dbReference type="InterPro" id="IPR002902">
    <property type="entry name" value="GNK2"/>
</dbReference>
<sequence>MQSNVINAGSTDCPLSPRWWYCGIAYDLWGFVHFVPQEGGAVEARKVIDAIVHPTIWRISLCKLFPEQESRAAETCCFQKTFSLPHFFVVMKLIIVLFFIFLLCDHVSPQHKFFSSFFIEKSGLYTANSLYDNNLSLLLFNLTSAASARGFYNSTAGEGPDKVYGIFYCRGDLKSEDGHHCVQTASQESEMTAQIIKKPSFFTMNVYYSMPIDQSSLSKRKSLMTGKRKLKIAVGAVVFAALGLILFLSGVWFWLHRRKRSKGYKGSY</sequence>
<dbReference type="AlphaFoldDB" id="A0A9Q1KBS3"/>
<dbReference type="Pfam" id="PF01657">
    <property type="entry name" value="Stress-antifung"/>
    <property type="match status" value="1"/>
</dbReference>
<dbReference type="PANTHER" id="PTHR32099">
    <property type="entry name" value="CYSTEINE-RICH REPEAT SECRETORY PROTEIN"/>
    <property type="match status" value="1"/>
</dbReference>
<dbReference type="Gene3D" id="3.30.430.20">
    <property type="entry name" value="Gnk2 domain, C-X8-C-X2-C motif"/>
    <property type="match status" value="1"/>
</dbReference>
<protein>
    <recommendedName>
        <fullName evidence="4">Gnk2-homologous domain-containing protein</fullName>
    </recommendedName>
</protein>
<evidence type="ECO:0000313" key="6">
    <source>
        <dbReference type="Proteomes" id="UP001153076"/>
    </source>
</evidence>
<dbReference type="PROSITE" id="PS51473">
    <property type="entry name" value="GNK2"/>
    <property type="match status" value="1"/>
</dbReference>
<dbReference type="InterPro" id="IPR038408">
    <property type="entry name" value="GNK2_sf"/>
</dbReference>
<gene>
    <name evidence="5" type="ORF">Cgig2_020522</name>
</gene>